<gene>
    <name evidence="1" type="ORF">Lalb_Chr03g0035591</name>
</gene>
<proteinExistence type="predicted"/>
<name>A0A6A4QSW4_LUPAL</name>
<dbReference type="EMBL" id="WOCE01000003">
    <property type="protein sequence ID" value="KAE9617458.1"/>
    <property type="molecule type" value="Genomic_DNA"/>
</dbReference>
<evidence type="ECO:0000313" key="1">
    <source>
        <dbReference type="EMBL" id="KAE9617458.1"/>
    </source>
</evidence>
<sequence>MFSVGDCEILEISVEVKQNTNGNVHEKESTNASQLEQKGRIPLTSQLEPKSGKTLTSYAWRYFEKANIVEGKEKKFEGGETHRYS</sequence>
<accession>A0A6A4QSW4</accession>
<protein>
    <submittedName>
        <fullName evidence="1">Uncharacterized protein</fullName>
    </submittedName>
</protein>
<dbReference type="AlphaFoldDB" id="A0A6A4QSW4"/>
<evidence type="ECO:0000313" key="2">
    <source>
        <dbReference type="Proteomes" id="UP000447434"/>
    </source>
</evidence>
<comment type="caution">
    <text evidence="1">The sequence shown here is derived from an EMBL/GenBank/DDBJ whole genome shotgun (WGS) entry which is preliminary data.</text>
</comment>
<reference evidence="2" key="1">
    <citation type="journal article" date="2020" name="Nat. Commun.">
        <title>Genome sequence of the cluster root forming white lupin.</title>
        <authorList>
            <person name="Hufnagel B."/>
            <person name="Marques A."/>
            <person name="Soriano A."/>
            <person name="Marques L."/>
            <person name="Divol F."/>
            <person name="Doumas P."/>
            <person name="Sallet E."/>
            <person name="Mancinotti D."/>
            <person name="Carrere S."/>
            <person name="Marande W."/>
            <person name="Arribat S."/>
            <person name="Keller J."/>
            <person name="Huneau C."/>
            <person name="Blein T."/>
            <person name="Aime D."/>
            <person name="Laguerre M."/>
            <person name="Taylor J."/>
            <person name="Schubert V."/>
            <person name="Nelson M."/>
            <person name="Geu-Flores F."/>
            <person name="Crespi M."/>
            <person name="Gallardo-Guerrero K."/>
            <person name="Delaux P.-M."/>
            <person name="Salse J."/>
            <person name="Berges H."/>
            <person name="Guyot R."/>
            <person name="Gouzy J."/>
            <person name="Peret B."/>
        </authorList>
    </citation>
    <scope>NUCLEOTIDE SEQUENCE [LARGE SCALE GENOMIC DNA]</scope>
    <source>
        <strain evidence="2">cv. Amiga</strain>
    </source>
</reference>
<dbReference type="Proteomes" id="UP000447434">
    <property type="component" value="Chromosome 3"/>
</dbReference>
<keyword evidence="2" id="KW-1185">Reference proteome</keyword>
<organism evidence="1 2">
    <name type="scientific">Lupinus albus</name>
    <name type="common">White lupine</name>
    <name type="synonym">Lupinus termis</name>
    <dbReference type="NCBI Taxonomy" id="3870"/>
    <lineage>
        <taxon>Eukaryota</taxon>
        <taxon>Viridiplantae</taxon>
        <taxon>Streptophyta</taxon>
        <taxon>Embryophyta</taxon>
        <taxon>Tracheophyta</taxon>
        <taxon>Spermatophyta</taxon>
        <taxon>Magnoliopsida</taxon>
        <taxon>eudicotyledons</taxon>
        <taxon>Gunneridae</taxon>
        <taxon>Pentapetalae</taxon>
        <taxon>rosids</taxon>
        <taxon>fabids</taxon>
        <taxon>Fabales</taxon>
        <taxon>Fabaceae</taxon>
        <taxon>Papilionoideae</taxon>
        <taxon>50 kb inversion clade</taxon>
        <taxon>genistoids sensu lato</taxon>
        <taxon>core genistoids</taxon>
        <taxon>Genisteae</taxon>
        <taxon>Lupinus</taxon>
    </lineage>
</organism>